<dbReference type="EMBL" id="JACASZ010000046">
    <property type="protein sequence ID" value="NWJ77512.1"/>
    <property type="molecule type" value="Genomic_DNA"/>
</dbReference>
<proteinExistence type="predicted"/>
<organism evidence="1 2">
    <name type="scientific">Marine Group I thaumarchaeote</name>
    <dbReference type="NCBI Taxonomy" id="2511932"/>
    <lineage>
        <taxon>Archaea</taxon>
        <taxon>Nitrososphaerota</taxon>
        <taxon>Marine Group I</taxon>
    </lineage>
</organism>
<comment type="caution">
    <text evidence="1">The sequence shown here is derived from an EMBL/GenBank/DDBJ whole genome shotgun (WGS) entry which is preliminary data.</text>
</comment>
<name>A0A7K4N2C3_9ARCH</name>
<sequence>MGNVTDKEKIDKTLELIKTAMDYLEKKRLEHENLDAQGKAKLYAGIVFPSYFDSQKILLERLKETLS</sequence>
<gene>
    <name evidence="1" type="ORF">HX865_03285</name>
</gene>
<dbReference type="Proteomes" id="UP000527815">
    <property type="component" value="Unassembled WGS sequence"/>
</dbReference>
<reference evidence="1 2" key="1">
    <citation type="journal article" date="2019" name="Environ. Microbiol.">
        <title>Genomics insights into ecotype formation of ammonia-oxidizing archaea in the deep ocean.</title>
        <authorList>
            <person name="Wang Y."/>
            <person name="Huang J.M."/>
            <person name="Cui G.J."/>
            <person name="Nunoura T."/>
            <person name="Takaki Y."/>
            <person name="Li W.L."/>
            <person name="Li J."/>
            <person name="Gao Z.M."/>
            <person name="Takai K."/>
            <person name="Zhang A.Q."/>
            <person name="Stepanauskas R."/>
        </authorList>
    </citation>
    <scope>NUCLEOTIDE SEQUENCE [LARGE SCALE GENOMIC DNA]</scope>
    <source>
        <strain evidence="1 2">D1b</strain>
    </source>
</reference>
<evidence type="ECO:0000313" key="1">
    <source>
        <dbReference type="EMBL" id="NWJ77512.1"/>
    </source>
</evidence>
<accession>A0A7K4N2C3</accession>
<dbReference type="AlphaFoldDB" id="A0A7K4N2C3"/>
<evidence type="ECO:0000313" key="2">
    <source>
        <dbReference type="Proteomes" id="UP000527815"/>
    </source>
</evidence>
<protein>
    <submittedName>
        <fullName evidence="1">Uncharacterized protein</fullName>
    </submittedName>
</protein>